<dbReference type="InterPro" id="IPR024111">
    <property type="entry name" value="PEX5/PEX5L"/>
</dbReference>
<dbReference type="Pfam" id="PF13431">
    <property type="entry name" value="TPR_17"/>
    <property type="match status" value="1"/>
</dbReference>
<evidence type="ECO:0000256" key="1">
    <source>
        <dbReference type="ARBA" id="ARBA00004275"/>
    </source>
</evidence>
<organism evidence="9 10">
    <name type="scientific">Perkinsus chesapeaki</name>
    <name type="common">Clam parasite</name>
    <name type="synonym">Perkinsus andrewsi</name>
    <dbReference type="NCBI Taxonomy" id="330153"/>
    <lineage>
        <taxon>Eukaryota</taxon>
        <taxon>Sar</taxon>
        <taxon>Alveolata</taxon>
        <taxon>Perkinsozoa</taxon>
        <taxon>Perkinsea</taxon>
        <taxon>Perkinsida</taxon>
        <taxon>Perkinsidae</taxon>
        <taxon>Perkinsus</taxon>
    </lineage>
</organism>
<proteinExistence type="inferred from homology"/>
<dbReference type="GO" id="GO:0005778">
    <property type="term" value="C:peroxisomal membrane"/>
    <property type="evidence" value="ECO:0007669"/>
    <property type="project" value="TreeGrafter"/>
</dbReference>
<evidence type="ECO:0000313" key="9">
    <source>
        <dbReference type="EMBL" id="KAF4662552.1"/>
    </source>
</evidence>
<dbReference type="InterPro" id="IPR019734">
    <property type="entry name" value="TPR_rpt"/>
</dbReference>
<dbReference type="EMBL" id="JAAPAO010000343">
    <property type="protein sequence ID" value="KAF4662552.1"/>
    <property type="molecule type" value="Genomic_DNA"/>
</dbReference>
<accession>A0A7J6LTA1</accession>
<comment type="similarity">
    <text evidence="3">Belongs to the peroxisomal targeting signal receptor family.</text>
</comment>
<evidence type="ECO:0000256" key="8">
    <source>
        <dbReference type="PROSITE-ProRule" id="PRU00339"/>
    </source>
</evidence>
<dbReference type="InterPro" id="IPR011990">
    <property type="entry name" value="TPR-like_helical_dom_sf"/>
</dbReference>
<evidence type="ECO:0000256" key="3">
    <source>
        <dbReference type="ARBA" id="ARBA00005348"/>
    </source>
</evidence>
<keyword evidence="4" id="KW-0963">Cytoplasm</keyword>
<feature type="repeat" description="TPR" evidence="8">
    <location>
        <begin position="373"/>
        <end position="406"/>
    </location>
</feature>
<dbReference type="GO" id="GO:0016560">
    <property type="term" value="P:protein import into peroxisome matrix, docking"/>
    <property type="evidence" value="ECO:0007669"/>
    <property type="project" value="TreeGrafter"/>
</dbReference>
<reference evidence="9 10" key="1">
    <citation type="submission" date="2020-04" db="EMBL/GenBank/DDBJ databases">
        <title>Perkinsus chesapeaki whole genome sequence.</title>
        <authorList>
            <person name="Bogema D.R."/>
        </authorList>
    </citation>
    <scope>NUCLEOTIDE SEQUENCE [LARGE SCALE GENOMIC DNA]</scope>
    <source>
        <strain evidence="9">ATCC PRA-425</strain>
    </source>
</reference>
<name>A0A7J6LTA1_PERCH</name>
<comment type="subcellular location">
    <subcellularLocation>
        <location evidence="2">Cytoplasm</location>
    </subcellularLocation>
    <subcellularLocation>
        <location evidence="1">Peroxisome</location>
    </subcellularLocation>
</comment>
<evidence type="ECO:0000256" key="6">
    <source>
        <dbReference type="ARBA" id="ARBA00022803"/>
    </source>
</evidence>
<keyword evidence="9" id="KW-0675">Receptor</keyword>
<dbReference type="GO" id="GO:0005829">
    <property type="term" value="C:cytosol"/>
    <property type="evidence" value="ECO:0007669"/>
    <property type="project" value="TreeGrafter"/>
</dbReference>
<evidence type="ECO:0000313" key="10">
    <source>
        <dbReference type="Proteomes" id="UP000591131"/>
    </source>
</evidence>
<dbReference type="SMART" id="SM00028">
    <property type="entry name" value="TPR"/>
    <property type="match status" value="4"/>
</dbReference>
<evidence type="ECO:0000256" key="4">
    <source>
        <dbReference type="ARBA" id="ARBA00022490"/>
    </source>
</evidence>
<sequence length="517" mass="57199">MPAAPMYHRPMVQQPIVASENKPAADVKREGAVDMEAAKRMVETMRASGNAKFANSQFVDFVDQIVKGDLQLSDDKVLDSTGQPVDWEVLYDEAAAAMAHAEEIAEEQEEMSRRGENSGVFGNEALGVYWAWVRFGGECHFGNASVAFVWLRLAILLLVGPMDDVWQQLQQEGWLLQEGWTSARDTYEFISENPYLESSESPLQLALRLMAEGKDKEAMLALEAEVQQHPDSSEGWRLLGLMHAANDMDVEAITCLEKGHDADPYNTDSLLALGVSLTNELDSYRALKILREWLQNHETYHGLVQASTVDPQMLLDYDFLKKDVVSLLEKATQSRPQDSDAFIALGVAHNIDRNYSKAVESFITAATLRPEDPSLWNKLGATLANSGHSEASLVAYNQALSLKPNYARAWSNLAIAHCNLNQHEDGIRQVHEVSLKLSPKAEHLWTLLFNAVAAWAPDRDELGDMVDRHDMAGLNAAVGGGVPDVENLPAPQRNLAQGVGDVVASLRAQMKRPRDES</sequence>
<dbReference type="PROSITE" id="PS50005">
    <property type="entry name" value="TPR"/>
    <property type="match status" value="2"/>
</dbReference>
<keyword evidence="10" id="KW-1185">Reference proteome</keyword>
<comment type="caution">
    <text evidence="9">The sequence shown here is derived from an EMBL/GenBank/DDBJ whole genome shotgun (WGS) entry which is preliminary data.</text>
</comment>
<evidence type="ECO:0000256" key="2">
    <source>
        <dbReference type="ARBA" id="ARBA00004496"/>
    </source>
</evidence>
<dbReference type="PANTHER" id="PTHR10130">
    <property type="entry name" value="PEROXISOMAL TARGETING SIGNAL 1 RECEPTOR PEX5"/>
    <property type="match status" value="1"/>
</dbReference>
<keyword evidence="7" id="KW-0576">Peroxisome</keyword>
<dbReference type="Gene3D" id="1.25.40.10">
    <property type="entry name" value="Tetratricopeptide repeat domain"/>
    <property type="match status" value="1"/>
</dbReference>
<dbReference type="GO" id="GO:0005052">
    <property type="term" value="F:peroxisome matrix targeting signal-1 binding"/>
    <property type="evidence" value="ECO:0007669"/>
    <property type="project" value="TreeGrafter"/>
</dbReference>
<dbReference type="OrthoDB" id="448245at2759"/>
<gene>
    <name evidence="9" type="primary">PEX5</name>
    <name evidence="9" type="ORF">FOL47_006191</name>
</gene>
<evidence type="ECO:0000256" key="5">
    <source>
        <dbReference type="ARBA" id="ARBA00022737"/>
    </source>
</evidence>
<keyword evidence="6 8" id="KW-0802">TPR repeat</keyword>
<keyword evidence="5" id="KW-0677">Repeat</keyword>
<feature type="repeat" description="TPR" evidence="8">
    <location>
        <begin position="339"/>
        <end position="372"/>
    </location>
</feature>
<dbReference type="PANTHER" id="PTHR10130:SF0">
    <property type="entry name" value="GH08708P"/>
    <property type="match status" value="1"/>
</dbReference>
<dbReference type="SUPFAM" id="SSF48452">
    <property type="entry name" value="TPR-like"/>
    <property type="match status" value="1"/>
</dbReference>
<dbReference type="Proteomes" id="UP000591131">
    <property type="component" value="Unassembled WGS sequence"/>
</dbReference>
<protein>
    <submittedName>
        <fullName evidence="9">Peroxisomal membrane signal receptor PTS1</fullName>
    </submittedName>
</protein>
<evidence type="ECO:0000256" key="7">
    <source>
        <dbReference type="ARBA" id="ARBA00023140"/>
    </source>
</evidence>
<dbReference type="AlphaFoldDB" id="A0A7J6LTA1"/>